<feature type="domain" description="Thioester reductase (TE)" evidence="6">
    <location>
        <begin position="1"/>
        <end position="66"/>
    </location>
</feature>
<dbReference type="GO" id="GO:0080019">
    <property type="term" value="F:alcohol-forming very long-chain fatty acyl-CoA reductase activity"/>
    <property type="evidence" value="ECO:0007669"/>
    <property type="project" value="InterPro"/>
</dbReference>
<dbReference type="GO" id="GO:0102965">
    <property type="term" value="F:alcohol-forming long-chain fatty acyl-CoA reductase activity"/>
    <property type="evidence" value="ECO:0007669"/>
    <property type="project" value="UniProtKB-EC"/>
</dbReference>
<evidence type="ECO:0000256" key="2">
    <source>
        <dbReference type="ARBA" id="ARBA00022516"/>
    </source>
</evidence>
<dbReference type="PANTHER" id="PTHR11011:SF99">
    <property type="entry name" value="FATTY ACYL-COA REDUCTASE 3"/>
    <property type="match status" value="1"/>
</dbReference>
<name>A0A5A7PWT0_STRAF</name>
<gene>
    <name evidence="7" type="ORF">STAS_12917</name>
</gene>
<dbReference type="InterPro" id="IPR013120">
    <property type="entry name" value="FAR_NAD-bd"/>
</dbReference>
<feature type="domain" description="Fatty acyl-CoA reductase C-terminal" evidence="5">
    <location>
        <begin position="141"/>
        <end position="238"/>
    </location>
</feature>
<evidence type="ECO:0000256" key="3">
    <source>
        <dbReference type="ARBA" id="ARBA00023098"/>
    </source>
</evidence>
<comment type="function">
    <text evidence="4">Catalyzes the reduction of fatty acyl-CoA to fatty alcohols.</text>
</comment>
<protein>
    <recommendedName>
        <fullName evidence="4">Fatty acyl-CoA reductase</fullName>
        <ecNumber evidence="4">1.2.1.84</ecNumber>
    </recommendedName>
</protein>
<dbReference type="InterPro" id="IPR033640">
    <property type="entry name" value="FAR_C"/>
</dbReference>
<accession>A0A5A7PWT0</accession>
<evidence type="ECO:0000313" key="7">
    <source>
        <dbReference type="EMBL" id="GER36577.1"/>
    </source>
</evidence>
<dbReference type="CDD" id="cd09071">
    <property type="entry name" value="FAR_C"/>
    <property type="match status" value="1"/>
</dbReference>
<evidence type="ECO:0000259" key="5">
    <source>
        <dbReference type="Pfam" id="PF03015"/>
    </source>
</evidence>
<dbReference type="AlphaFoldDB" id="A0A5A7PWT0"/>
<evidence type="ECO:0000256" key="1">
    <source>
        <dbReference type="ARBA" id="ARBA00005928"/>
    </source>
</evidence>
<dbReference type="OrthoDB" id="429813at2759"/>
<evidence type="ECO:0000256" key="4">
    <source>
        <dbReference type="RuleBase" id="RU363097"/>
    </source>
</evidence>
<dbReference type="EC" id="1.2.1.84" evidence="4"/>
<proteinExistence type="inferred from homology"/>
<dbReference type="Proteomes" id="UP000325081">
    <property type="component" value="Unassembled WGS sequence"/>
</dbReference>
<sequence length="242" mass="28053">MGEMLLGQLKEEMPLVIIRPTIITSTYKEPFPGWVEGIRTIDSLAVGYGKGIITCFLGNPKGIIDVWRWQPHSNDNSGNDNIYHVGSSISNPVEVTWLQDYALTYFTRNPWINKDGKPVIVGKVNVLSSMDSFRSYMTIRYILPLKALQILNILCCQYFQNTYLEMCRKIKFVMRLIDLYRPYLFFKGLYDDINLVKLRSAANECGIETIFYFDPKMVNWEDYFMNAHIPGVVKYGFKQHKA</sequence>
<dbReference type="Pfam" id="PF03015">
    <property type="entry name" value="Sterile"/>
    <property type="match status" value="1"/>
</dbReference>
<comment type="similarity">
    <text evidence="1 4">Belongs to the fatty acyl-CoA reductase family.</text>
</comment>
<keyword evidence="4" id="KW-0560">Oxidoreductase</keyword>
<dbReference type="InterPro" id="IPR026055">
    <property type="entry name" value="FAR"/>
</dbReference>
<reference evidence="8" key="1">
    <citation type="journal article" date="2019" name="Curr. Biol.">
        <title>Genome Sequence of Striga asiatica Provides Insight into the Evolution of Plant Parasitism.</title>
        <authorList>
            <person name="Yoshida S."/>
            <person name="Kim S."/>
            <person name="Wafula E.K."/>
            <person name="Tanskanen J."/>
            <person name="Kim Y.M."/>
            <person name="Honaas L."/>
            <person name="Yang Z."/>
            <person name="Spallek T."/>
            <person name="Conn C.E."/>
            <person name="Ichihashi Y."/>
            <person name="Cheong K."/>
            <person name="Cui S."/>
            <person name="Der J.P."/>
            <person name="Gundlach H."/>
            <person name="Jiao Y."/>
            <person name="Hori C."/>
            <person name="Ishida J.K."/>
            <person name="Kasahara H."/>
            <person name="Kiba T."/>
            <person name="Kim M.S."/>
            <person name="Koo N."/>
            <person name="Laohavisit A."/>
            <person name="Lee Y.H."/>
            <person name="Lumba S."/>
            <person name="McCourt P."/>
            <person name="Mortimer J.C."/>
            <person name="Mutuku J.M."/>
            <person name="Nomura T."/>
            <person name="Sasaki-Sekimoto Y."/>
            <person name="Seto Y."/>
            <person name="Wang Y."/>
            <person name="Wakatake T."/>
            <person name="Sakakibara H."/>
            <person name="Demura T."/>
            <person name="Yamaguchi S."/>
            <person name="Yoneyama K."/>
            <person name="Manabe R.I."/>
            <person name="Nelson D.C."/>
            <person name="Schulman A.H."/>
            <person name="Timko M.P."/>
            <person name="dePamphilis C.W."/>
            <person name="Choi D."/>
            <person name="Shirasu K."/>
        </authorList>
    </citation>
    <scope>NUCLEOTIDE SEQUENCE [LARGE SCALE GENOMIC DNA]</scope>
    <source>
        <strain evidence="8">cv. UVA1</strain>
    </source>
</reference>
<dbReference type="PANTHER" id="PTHR11011">
    <property type="entry name" value="MALE STERILITY PROTEIN 2-RELATED"/>
    <property type="match status" value="1"/>
</dbReference>
<dbReference type="Gene3D" id="3.40.50.720">
    <property type="entry name" value="NAD(P)-binding Rossmann-like Domain"/>
    <property type="match status" value="1"/>
</dbReference>
<comment type="catalytic activity">
    <reaction evidence="4">
        <text>a long-chain fatty acyl-CoA + 2 NADPH + 2 H(+) = a long-chain primary fatty alcohol + 2 NADP(+) + CoA</text>
        <dbReference type="Rhea" id="RHEA:52716"/>
        <dbReference type="ChEBI" id="CHEBI:15378"/>
        <dbReference type="ChEBI" id="CHEBI:57287"/>
        <dbReference type="ChEBI" id="CHEBI:57783"/>
        <dbReference type="ChEBI" id="CHEBI:58349"/>
        <dbReference type="ChEBI" id="CHEBI:77396"/>
        <dbReference type="ChEBI" id="CHEBI:83139"/>
        <dbReference type="EC" id="1.2.1.84"/>
    </reaction>
</comment>
<keyword evidence="2 4" id="KW-0444">Lipid biosynthesis</keyword>
<dbReference type="Pfam" id="PF07993">
    <property type="entry name" value="NAD_binding_4"/>
    <property type="match status" value="1"/>
</dbReference>
<comment type="caution">
    <text evidence="7">The sequence shown here is derived from an EMBL/GenBank/DDBJ whole genome shotgun (WGS) entry which is preliminary data.</text>
</comment>
<dbReference type="GO" id="GO:0010345">
    <property type="term" value="P:suberin biosynthetic process"/>
    <property type="evidence" value="ECO:0007669"/>
    <property type="project" value="TreeGrafter"/>
</dbReference>
<evidence type="ECO:0000259" key="6">
    <source>
        <dbReference type="Pfam" id="PF07993"/>
    </source>
</evidence>
<evidence type="ECO:0000313" key="8">
    <source>
        <dbReference type="Proteomes" id="UP000325081"/>
    </source>
</evidence>
<dbReference type="EMBL" id="BKCP01005183">
    <property type="protein sequence ID" value="GER36577.1"/>
    <property type="molecule type" value="Genomic_DNA"/>
</dbReference>
<dbReference type="GO" id="GO:0035336">
    <property type="term" value="P:long-chain fatty-acyl-CoA metabolic process"/>
    <property type="evidence" value="ECO:0007669"/>
    <property type="project" value="TreeGrafter"/>
</dbReference>
<keyword evidence="8" id="KW-1185">Reference proteome</keyword>
<organism evidence="7 8">
    <name type="scientific">Striga asiatica</name>
    <name type="common">Asiatic witchweed</name>
    <name type="synonym">Buchnera asiatica</name>
    <dbReference type="NCBI Taxonomy" id="4170"/>
    <lineage>
        <taxon>Eukaryota</taxon>
        <taxon>Viridiplantae</taxon>
        <taxon>Streptophyta</taxon>
        <taxon>Embryophyta</taxon>
        <taxon>Tracheophyta</taxon>
        <taxon>Spermatophyta</taxon>
        <taxon>Magnoliopsida</taxon>
        <taxon>eudicotyledons</taxon>
        <taxon>Gunneridae</taxon>
        <taxon>Pentapetalae</taxon>
        <taxon>asterids</taxon>
        <taxon>lamiids</taxon>
        <taxon>Lamiales</taxon>
        <taxon>Orobanchaceae</taxon>
        <taxon>Buchnereae</taxon>
        <taxon>Striga</taxon>
    </lineage>
</organism>
<keyword evidence="4" id="KW-0521">NADP</keyword>
<keyword evidence="3 4" id="KW-0443">Lipid metabolism</keyword>